<dbReference type="Gene3D" id="1.25.10.10">
    <property type="entry name" value="Leucine-rich Repeat Variant"/>
    <property type="match status" value="2"/>
</dbReference>
<dbReference type="SUPFAM" id="SSF48371">
    <property type="entry name" value="ARM repeat"/>
    <property type="match status" value="1"/>
</dbReference>
<name>A0AA40I9J5_CNENI</name>
<dbReference type="InterPro" id="IPR052441">
    <property type="entry name" value="Armadillo-Ser/Thr_Kinase"/>
</dbReference>
<organism evidence="3 4">
    <name type="scientific">Cnephaeus nilssonii</name>
    <name type="common">Northern bat</name>
    <name type="synonym">Eptesicus nilssonii</name>
    <dbReference type="NCBI Taxonomy" id="3371016"/>
    <lineage>
        <taxon>Eukaryota</taxon>
        <taxon>Metazoa</taxon>
        <taxon>Chordata</taxon>
        <taxon>Craniata</taxon>
        <taxon>Vertebrata</taxon>
        <taxon>Euteleostomi</taxon>
        <taxon>Mammalia</taxon>
        <taxon>Eutheria</taxon>
        <taxon>Laurasiatheria</taxon>
        <taxon>Chiroptera</taxon>
        <taxon>Yangochiroptera</taxon>
        <taxon>Vespertilionidae</taxon>
        <taxon>Cnephaeus</taxon>
    </lineage>
</organism>
<keyword evidence="1" id="KW-0677">Repeat</keyword>
<gene>
    <name evidence="3" type="ORF">QTO34_008021</name>
</gene>
<dbReference type="AlphaFoldDB" id="A0AA40I9J5"/>
<reference evidence="3" key="1">
    <citation type="submission" date="2023-06" db="EMBL/GenBank/DDBJ databases">
        <title>Reference genome for the Northern bat (Eptesicus nilssonii), a most northern bat species.</title>
        <authorList>
            <person name="Laine V.N."/>
            <person name="Pulliainen A.T."/>
            <person name="Lilley T.M."/>
        </authorList>
    </citation>
    <scope>NUCLEOTIDE SEQUENCE</scope>
    <source>
        <strain evidence="3">BLF_Eptnil</strain>
        <tissue evidence="3">Kidney</tissue>
    </source>
</reference>
<accession>A0AA40I9J5</accession>
<evidence type="ECO:0000256" key="2">
    <source>
        <dbReference type="PROSITE-ProRule" id="PRU00259"/>
    </source>
</evidence>
<dbReference type="EMBL" id="JAULJE010000002">
    <property type="protein sequence ID" value="KAK1345562.1"/>
    <property type="molecule type" value="Genomic_DNA"/>
</dbReference>
<dbReference type="InterPro" id="IPR016024">
    <property type="entry name" value="ARM-type_fold"/>
</dbReference>
<dbReference type="PANTHER" id="PTHR46618">
    <property type="entry name" value="ARMADILLO REPEAT-CONTAINING PROTEIN 3"/>
    <property type="match status" value="1"/>
</dbReference>
<dbReference type="InterPro" id="IPR000225">
    <property type="entry name" value="Armadillo"/>
</dbReference>
<comment type="caution">
    <text evidence="3">The sequence shown here is derived from an EMBL/GenBank/DDBJ whole genome shotgun (WGS) entry which is preliminary data.</text>
</comment>
<protein>
    <submittedName>
        <fullName evidence="3">Uncharacterized protein</fullName>
    </submittedName>
</protein>
<sequence length="272" mass="29812">MNGNIQREECQEAETAYGNTLSAAAEADGIDPLVNILSSKRDGAVANAATVLTNMAMQEALRVSIQTRDIMHALIGPLHSANMVVQSKGRSHHRCDCVRCGGPGRGGLEPLIELLRSKNDEVRRHASWAVMVCASDELMASELCRLGALDILEEINLSVSRKNKFSEVAYNKLLNNHLSLKYSQTGYLSSSNIISDGFYDYGRALADKIGIGCSLVRGEYGRAWNEVKLMNESQKGVIGGLPPPEVYIVDLIFHPGGLMKLKSKEADRYRFL</sequence>
<evidence type="ECO:0000313" key="4">
    <source>
        <dbReference type="Proteomes" id="UP001177744"/>
    </source>
</evidence>
<evidence type="ECO:0000313" key="3">
    <source>
        <dbReference type="EMBL" id="KAK1345562.1"/>
    </source>
</evidence>
<keyword evidence="4" id="KW-1185">Reference proteome</keyword>
<dbReference type="Proteomes" id="UP001177744">
    <property type="component" value="Unassembled WGS sequence"/>
</dbReference>
<dbReference type="InterPro" id="IPR011989">
    <property type="entry name" value="ARM-like"/>
</dbReference>
<evidence type="ECO:0000256" key="1">
    <source>
        <dbReference type="ARBA" id="ARBA00022737"/>
    </source>
</evidence>
<feature type="repeat" description="ARM" evidence="2">
    <location>
        <begin position="106"/>
        <end position="130"/>
    </location>
</feature>
<dbReference type="PROSITE" id="PS50176">
    <property type="entry name" value="ARM_REPEAT"/>
    <property type="match status" value="1"/>
</dbReference>
<dbReference type="PANTHER" id="PTHR46618:SF1">
    <property type="entry name" value="ARMADILLO REPEAT-CONTAINING PROTEIN 3"/>
    <property type="match status" value="1"/>
</dbReference>
<proteinExistence type="predicted"/>
<dbReference type="Pfam" id="PF00514">
    <property type="entry name" value="Arm"/>
    <property type="match status" value="2"/>
</dbReference>